<gene>
    <name evidence="2" type="ORF">KTT_17100</name>
</gene>
<dbReference type="Pfam" id="PF07143">
    <property type="entry name" value="CrtC"/>
    <property type="match status" value="1"/>
</dbReference>
<keyword evidence="3" id="KW-1185">Reference proteome</keyword>
<evidence type="ECO:0000313" key="2">
    <source>
        <dbReference type="EMBL" id="GCE11851.1"/>
    </source>
</evidence>
<organism evidence="2 3">
    <name type="scientific">Tengunoibacter tsumagoiensis</name>
    <dbReference type="NCBI Taxonomy" id="2014871"/>
    <lineage>
        <taxon>Bacteria</taxon>
        <taxon>Bacillati</taxon>
        <taxon>Chloroflexota</taxon>
        <taxon>Ktedonobacteria</taxon>
        <taxon>Ktedonobacterales</taxon>
        <taxon>Dictyobacteraceae</taxon>
        <taxon>Tengunoibacter</taxon>
    </lineage>
</organism>
<reference evidence="3" key="1">
    <citation type="submission" date="2018-12" db="EMBL/GenBank/DDBJ databases">
        <title>Tengunoibacter tsumagoiensis gen. nov., sp. nov., Dictyobacter kobayashii sp. nov., D. alpinus sp. nov., and D. joshuensis sp. nov. and description of Dictyobacteraceae fam. nov. within the order Ktedonobacterales isolated from Tengu-no-mugimeshi.</title>
        <authorList>
            <person name="Wang C.M."/>
            <person name="Zheng Y."/>
            <person name="Sakai Y."/>
            <person name="Toyoda A."/>
            <person name="Minakuchi Y."/>
            <person name="Abe K."/>
            <person name="Yokota A."/>
            <person name="Yabe S."/>
        </authorList>
    </citation>
    <scope>NUCLEOTIDE SEQUENCE [LARGE SCALE GENOMIC DNA]</scope>
    <source>
        <strain evidence="3">Uno3</strain>
    </source>
</reference>
<dbReference type="Proteomes" id="UP000287352">
    <property type="component" value="Unassembled WGS sequence"/>
</dbReference>
<dbReference type="SUPFAM" id="SSF159245">
    <property type="entry name" value="AttH-like"/>
    <property type="match status" value="1"/>
</dbReference>
<dbReference type="InterPro" id="IPR010791">
    <property type="entry name" value="AttH_dom"/>
</dbReference>
<dbReference type="AlphaFoldDB" id="A0A401ZYD2"/>
<dbReference type="Gene3D" id="2.40.370.10">
    <property type="entry name" value="AttH-like domain"/>
    <property type="match status" value="2"/>
</dbReference>
<comment type="caution">
    <text evidence="2">The sequence shown here is derived from an EMBL/GenBank/DDBJ whole genome shotgun (WGS) entry which is preliminary data.</text>
</comment>
<dbReference type="OrthoDB" id="9770826at2"/>
<proteinExistence type="predicted"/>
<dbReference type="PROSITE" id="PS51257">
    <property type="entry name" value="PROKAR_LIPOPROTEIN"/>
    <property type="match status" value="1"/>
</dbReference>
<dbReference type="PANTHER" id="PTHR38591">
    <property type="entry name" value="HYDROLASE"/>
    <property type="match status" value="1"/>
</dbReference>
<dbReference type="InterPro" id="IPR023374">
    <property type="entry name" value="AttH-like_dom_sf"/>
</dbReference>
<dbReference type="PANTHER" id="PTHR38591:SF1">
    <property type="entry name" value="BLL1000 PROTEIN"/>
    <property type="match status" value="1"/>
</dbReference>
<protein>
    <submittedName>
        <fullName evidence="2">Carotenoid 1,2-hydratase</fullName>
    </submittedName>
</protein>
<feature type="domain" description="AttH" evidence="1">
    <location>
        <begin position="65"/>
        <end position="231"/>
    </location>
</feature>
<dbReference type="Pfam" id="PF17186">
    <property type="entry name" value="Lipocalin_9"/>
    <property type="match status" value="1"/>
</dbReference>
<dbReference type="EMBL" id="BIFR01000001">
    <property type="protein sequence ID" value="GCE11851.1"/>
    <property type="molecule type" value="Genomic_DNA"/>
</dbReference>
<dbReference type="RefSeq" id="WP_126579523.1">
    <property type="nucleotide sequence ID" value="NZ_BIFR01000001.1"/>
</dbReference>
<accession>A0A401ZYD2</accession>
<evidence type="ECO:0000259" key="1">
    <source>
        <dbReference type="Pfam" id="PF07143"/>
    </source>
</evidence>
<sequence length="371" mass="41082">MRTFHRAHAWLISLCLFLTLGLSSCSFPGIVSTSEQLPEVKATTTPAQLPPIHFPQDEGGHGNLTEWWYYTGHLDAVDATGKTAHYGFEFVIFQALRGDLPPYYASHFAISDLNRNEFHYDQRRIAALSKALPDGRSVNGIDEQVGDWQIHGLNGQDQLKATMQDYAINLTLTGQKPVVQHNGNGLITYGTGGFSYYYSRSRMAIAGTLQDHQQTLQITGGIAWMDHQWGDFLATGIGGWDWYSLQLTNNVELMLYFIHDATGKVISTYAEYIDPASQGIVLPEEALHSTALDHWTSPKTGITYPSGWRLELNDSHVKGSLLIQPLLKDQELVALASTGNVYWEGAVDIQGQLNAQAVSGQGYIELTGYSK</sequence>
<name>A0A401ZYD2_9CHLR</name>
<evidence type="ECO:0000313" key="3">
    <source>
        <dbReference type="Proteomes" id="UP000287352"/>
    </source>
</evidence>